<evidence type="ECO:0000256" key="1">
    <source>
        <dbReference type="ARBA" id="ARBA00005196"/>
    </source>
</evidence>
<feature type="active site" description="Proton acceptor" evidence="9">
    <location>
        <position position="219"/>
    </location>
</feature>
<feature type="binding site" evidence="9">
    <location>
        <position position="159"/>
    </location>
    <ligand>
        <name>substrate</name>
    </ligand>
</feature>
<dbReference type="PROSITE" id="PS01326">
    <property type="entry name" value="DAP_EPIMERASE"/>
    <property type="match status" value="1"/>
</dbReference>
<dbReference type="FunFam" id="3.10.310.10:FF:000001">
    <property type="entry name" value="Diaminopimelate epimerase"/>
    <property type="match status" value="1"/>
</dbReference>
<feature type="binding site" evidence="9">
    <location>
        <position position="66"/>
    </location>
    <ligand>
        <name>substrate</name>
    </ligand>
</feature>
<dbReference type="GO" id="GO:0008837">
    <property type="term" value="F:diaminopimelate epimerase activity"/>
    <property type="evidence" value="ECO:0007669"/>
    <property type="project" value="UniProtKB-UniRule"/>
</dbReference>
<dbReference type="HAMAP" id="MF_00197">
    <property type="entry name" value="DAP_epimerase"/>
    <property type="match status" value="1"/>
</dbReference>
<feature type="binding site" evidence="9">
    <location>
        <begin position="76"/>
        <end position="77"/>
    </location>
    <ligand>
        <name>substrate</name>
    </ligand>
</feature>
<dbReference type="RefSeq" id="WP_103920468.1">
    <property type="nucleotide sequence ID" value="NZ_FMSV02000503.1"/>
</dbReference>
<dbReference type="Pfam" id="PF01678">
    <property type="entry name" value="DAP_epimerase"/>
    <property type="match status" value="2"/>
</dbReference>
<name>A0A1H6F9E2_9GAMM</name>
<evidence type="ECO:0000256" key="9">
    <source>
        <dbReference type="HAMAP-Rule" id="MF_00197"/>
    </source>
</evidence>
<comment type="subunit">
    <text evidence="9">Homodimer.</text>
</comment>
<dbReference type="GO" id="GO:0009089">
    <property type="term" value="P:lysine biosynthetic process via diaminopimelate"/>
    <property type="evidence" value="ECO:0007669"/>
    <property type="project" value="UniProtKB-UniRule"/>
</dbReference>
<evidence type="ECO:0000256" key="4">
    <source>
        <dbReference type="ARBA" id="ARBA00022490"/>
    </source>
</evidence>
<organism evidence="11 12">
    <name type="scientific">Candidatus Venteria ishoeyi</name>
    <dbReference type="NCBI Taxonomy" id="1899563"/>
    <lineage>
        <taxon>Bacteria</taxon>
        <taxon>Pseudomonadati</taxon>
        <taxon>Pseudomonadota</taxon>
        <taxon>Gammaproteobacteria</taxon>
        <taxon>Thiotrichales</taxon>
        <taxon>Thiotrichaceae</taxon>
        <taxon>Venteria</taxon>
    </lineage>
</organism>
<evidence type="ECO:0000256" key="8">
    <source>
        <dbReference type="ARBA" id="ARBA00051712"/>
    </source>
</evidence>
<keyword evidence="7 9" id="KW-0413">Isomerase</keyword>
<dbReference type="EMBL" id="FMSV02000503">
    <property type="protein sequence ID" value="SEH06718.1"/>
    <property type="molecule type" value="Genomic_DNA"/>
</dbReference>
<dbReference type="NCBIfam" id="TIGR00652">
    <property type="entry name" value="DapF"/>
    <property type="match status" value="1"/>
</dbReference>
<accession>A0A1H6F9E2</accession>
<dbReference type="SUPFAM" id="SSF54506">
    <property type="entry name" value="Diaminopimelate epimerase-like"/>
    <property type="match status" value="1"/>
</dbReference>
<feature type="binding site" evidence="9">
    <location>
        <begin position="220"/>
        <end position="221"/>
    </location>
    <ligand>
        <name>substrate</name>
    </ligand>
</feature>
<comment type="function">
    <text evidence="9">Catalyzes the stereoinversion of LL-2,6-diaminopimelate (L,L-DAP) to meso-diaminopimelate (meso-DAP), a precursor of L-lysine and an essential component of the bacterial peptidoglycan.</text>
</comment>
<keyword evidence="12" id="KW-1185">Reference proteome</keyword>
<comment type="catalytic activity">
    <reaction evidence="8 9">
        <text>(2S,6S)-2,6-diaminopimelate = meso-2,6-diaminopimelate</text>
        <dbReference type="Rhea" id="RHEA:15393"/>
        <dbReference type="ChEBI" id="CHEBI:57609"/>
        <dbReference type="ChEBI" id="CHEBI:57791"/>
        <dbReference type="EC" id="5.1.1.7"/>
    </reaction>
</comment>
<dbReference type="Proteomes" id="UP000236724">
    <property type="component" value="Unassembled WGS sequence"/>
</dbReference>
<reference evidence="11 12" key="1">
    <citation type="submission" date="2016-10" db="EMBL/GenBank/DDBJ databases">
        <authorList>
            <person name="de Groot N.N."/>
        </authorList>
    </citation>
    <scope>NUCLEOTIDE SEQUENCE [LARGE SCALE GENOMIC DNA]</scope>
    <source>
        <strain evidence="11">MBHS1</strain>
    </source>
</reference>
<keyword evidence="4 9" id="KW-0963">Cytoplasm</keyword>
<comment type="subcellular location">
    <subcellularLocation>
        <location evidence="9">Cytoplasm</location>
    </subcellularLocation>
</comment>
<evidence type="ECO:0000313" key="11">
    <source>
        <dbReference type="EMBL" id="SEH06718.1"/>
    </source>
</evidence>
<protein>
    <recommendedName>
        <fullName evidence="3 9">Diaminopimelate epimerase</fullName>
        <shortName evidence="9">DAP epimerase</shortName>
        <ecNumber evidence="3 9">5.1.1.7</ecNumber>
    </recommendedName>
    <alternativeName>
        <fullName evidence="9">PLP-independent amino acid racemase</fullName>
    </alternativeName>
</protein>
<dbReference type="InterPro" id="IPR018510">
    <property type="entry name" value="DAP_epimerase_AS"/>
</dbReference>
<dbReference type="OrthoDB" id="9805408at2"/>
<dbReference type="PANTHER" id="PTHR31689">
    <property type="entry name" value="DIAMINOPIMELATE EPIMERASE, CHLOROPLASTIC"/>
    <property type="match status" value="1"/>
</dbReference>
<evidence type="ECO:0000256" key="5">
    <source>
        <dbReference type="ARBA" id="ARBA00022605"/>
    </source>
</evidence>
<feature type="active site" description="Proton donor" evidence="9">
    <location>
        <position position="75"/>
    </location>
</feature>
<comment type="pathway">
    <text evidence="1 9">Amino-acid biosynthesis; L-lysine biosynthesis via DAP pathway; DL-2,6-diaminopimelate from LL-2,6-diaminopimelate: step 1/1.</text>
</comment>
<proteinExistence type="inferred from homology"/>
<comment type="similarity">
    <text evidence="2 9">Belongs to the diaminopimelate epimerase family.</text>
</comment>
<gene>
    <name evidence="9 11" type="primary">dapF</name>
    <name evidence="11" type="ORF">MBHS_02583</name>
</gene>
<dbReference type="EC" id="5.1.1.7" evidence="3 9"/>
<feature type="active site" evidence="10">
    <location>
        <position position="75"/>
    </location>
</feature>
<evidence type="ECO:0000256" key="2">
    <source>
        <dbReference type="ARBA" id="ARBA00010219"/>
    </source>
</evidence>
<evidence type="ECO:0000313" key="12">
    <source>
        <dbReference type="Proteomes" id="UP000236724"/>
    </source>
</evidence>
<dbReference type="AlphaFoldDB" id="A0A1H6F9E2"/>
<feature type="site" description="Important for dimerization" evidence="9">
    <location>
        <position position="270"/>
    </location>
</feature>
<dbReference type="Gene3D" id="3.10.310.10">
    <property type="entry name" value="Diaminopimelate Epimerase, Chain A, domain 1"/>
    <property type="match status" value="2"/>
</dbReference>
<dbReference type="UniPathway" id="UPA00034">
    <property type="reaction ID" value="UER00025"/>
</dbReference>
<dbReference type="PANTHER" id="PTHR31689:SF0">
    <property type="entry name" value="DIAMINOPIMELATE EPIMERASE"/>
    <property type="match status" value="1"/>
</dbReference>
<keyword evidence="6 9" id="KW-0457">Lysine biosynthesis</keyword>
<evidence type="ECO:0000256" key="6">
    <source>
        <dbReference type="ARBA" id="ARBA00023154"/>
    </source>
</evidence>
<evidence type="ECO:0000256" key="7">
    <source>
        <dbReference type="ARBA" id="ARBA00023235"/>
    </source>
</evidence>
<feature type="binding site" evidence="9">
    <location>
        <position position="192"/>
    </location>
    <ligand>
        <name>substrate</name>
    </ligand>
</feature>
<dbReference type="GO" id="GO:0005829">
    <property type="term" value="C:cytosol"/>
    <property type="evidence" value="ECO:0007669"/>
    <property type="project" value="TreeGrafter"/>
</dbReference>
<evidence type="ECO:0000256" key="3">
    <source>
        <dbReference type="ARBA" id="ARBA00013080"/>
    </source>
</evidence>
<evidence type="ECO:0000256" key="10">
    <source>
        <dbReference type="PROSITE-ProRule" id="PRU10125"/>
    </source>
</evidence>
<sequence>MKRSFTKMHGLGNDFVVFNAVAHPLVLTAGQICKIADRHTGIGCDQVLLVESGSIPEVDFNYRIFNADGGEVEQCGNGARCFARFVREQGLTDKDELVVQTHSGIIRLYLETDDQVRVNMGVPLLEPLELPFEAKQQALEYEIQVGEQKLRIGAVSMGNPHAVLEIPSVDHAPVAKIGPLLESHPRFPQRVNVGFMQIINRQRIRLRVFERGSGETLACGTGACAAMVIGRLWNKLDSQVQVDLPGGVLQIRWDDITQPVWMTGPAIRVFEGTIEL</sequence>
<feature type="binding site" evidence="9">
    <location>
        <begin position="210"/>
        <end position="211"/>
    </location>
    <ligand>
        <name>substrate</name>
    </ligand>
</feature>
<feature type="binding site" evidence="9">
    <location>
        <position position="46"/>
    </location>
    <ligand>
        <name>substrate</name>
    </ligand>
</feature>
<feature type="binding site" evidence="9">
    <location>
        <position position="13"/>
    </location>
    <ligand>
        <name>substrate</name>
    </ligand>
</feature>
<dbReference type="InterPro" id="IPR001653">
    <property type="entry name" value="DAP_epimerase_DapF"/>
</dbReference>
<keyword evidence="5 9" id="KW-0028">Amino-acid biosynthesis</keyword>
<feature type="site" description="Could be important to modulate the pK values of the two catalytic cysteine residues" evidence="9">
    <location>
        <position position="210"/>
    </location>
</feature>
<feature type="site" description="Could be important to modulate the pK values of the two catalytic cysteine residues" evidence="9">
    <location>
        <position position="161"/>
    </location>
</feature>